<dbReference type="Proteomes" id="UP000566819">
    <property type="component" value="Unassembled WGS sequence"/>
</dbReference>
<proteinExistence type="predicted"/>
<dbReference type="InterPro" id="IPR010424">
    <property type="entry name" value="EutQ"/>
</dbReference>
<accession>A0A8H4R8P7</accession>
<dbReference type="EMBL" id="JAAMPI010001748">
    <property type="protein sequence ID" value="KAF4624171.1"/>
    <property type="molecule type" value="Genomic_DNA"/>
</dbReference>
<dbReference type="AlphaFoldDB" id="A0A8H4R8P7"/>
<dbReference type="InterPro" id="IPR014710">
    <property type="entry name" value="RmlC-like_jellyroll"/>
</dbReference>
<feature type="compositionally biased region" description="Polar residues" evidence="1">
    <location>
        <begin position="91"/>
        <end position="105"/>
    </location>
</feature>
<dbReference type="OrthoDB" id="3560573at2759"/>
<evidence type="ECO:0000256" key="2">
    <source>
        <dbReference type="SAM" id="Phobius"/>
    </source>
</evidence>
<keyword evidence="2" id="KW-1133">Transmembrane helix</keyword>
<sequence length="970" mass="105756">MVRLPVWVKTSLIAICRRHRKDGDHRHWKFPSAGTSAINAADESTDGLMNYGPISHLMESFSVKLKLPNKTCIPDLHLPFNALAYQKPKTKQLSSPFVSPNSAMQSPDRKTKPTKASTPEKAMAPPTFTHFAGAQTSFKPPLIANENAFLGDIATSEPLDPVSPISAGFYRLEKGTPLVYEYTYHEMKIIVDGEFDISDETGKKVHAVKGDVFYLVMNDNHNNITIPLTHKLNVLGSVANPMRGSPFSLKLSIFLPLLRSLARRKSHLPNDYVGLKFSSTTTGLQNFFSTTNLKASCYREDVTPLTWMIRHLSAYFTFFLHGLPTITTQHLHVNLQFSALLFNINRVATSHPRGSILDTTPQSALQSATSTSGRTPPFSEAVGLLTILSLVETSVNLINTTIKSINNLRNLNGGMIGCDWERGVGDAADARDTFALAKRYDSAHSTDVAPITVYIGFSYWLGTQTFNCPSWALNCNVRPSVTWIIVHLPLVQGIISTIHGLGLALLAYPAFIFAEAALWPILTHSSYTLASIDMYLSATRGSVPGLIQAISNIGRGHAFIVMLWVGIITLFLQADRIVVGQAYNLGNVTQRYQSIYMGGGGIGLPFLQHNPPGPLPGPTTIASSFFSSWSQNLSAEPLPTIRSFITDRVNLSRVGIFSISGLEAQKIISCTGKELTIVDDVDSNGGLFSVASNFSISSNSILLRLQPRLSVWVNQVEYKSLVRTITTLVFASMNGTIENGLSTHTATKMKSFNYFGISTLECTVDVTLQQVVATVGAESNNMTVANVSSLQTVLGPANNASPYGDLGDVAEWTGAIVATLGVPVYGAQPLFQAPVPPNTLPTIVTTTQTQVTPEVWTQDTLMNFIAVASGALALAMSTQWNTANVTLYSEMSVLQVVKGRCWILAVPAAVVLVLEVLLVMWVSYSNRRAGIREMRQAKTSDVVWSTQNKSISDSVKAEEYRTLPEQAKAR</sequence>
<dbReference type="PANTHER" id="PTHR36169:SF1">
    <property type="entry name" value="ACETATE KINASE EUTQ"/>
    <property type="match status" value="1"/>
</dbReference>
<name>A0A8H4R8P7_9HELO</name>
<evidence type="ECO:0000313" key="4">
    <source>
        <dbReference type="Proteomes" id="UP000566819"/>
    </source>
</evidence>
<keyword evidence="2" id="KW-0812">Transmembrane</keyword>
<evidence type="ECO:0000313" key="3">
    <source>
        <dbReference type="EMBL" id="KAF4624171.1"/>
    </source>
</evidence>
<protein>
    <submittedName>
        <fullName evidence="3">Uncharacterized protein</fullName>
    </submittedName>
</protein>
<feature type="region of interest" description="Disordered" evidence="1">
    <location>
        <begin position="91"/>
        <end position="122"/>
    </location>
</feature>
<dbReference type="SUPFAM" id="SSF51182">
    <property type="entry name" value="RmlC-like cupins"/>
    <property type="match status" value="1"/>
</dbReference>
<comment type="caution">
    <text evidence="3">The sequence shown here is derived from an EMBL/GenBank/DDBJ whole genome shotgun (WGS) entry which is preliminary data.</text>
</comment>
<keyword evidence="4" id="KW-1185">Reference proteome</keyword>
<feature type="transmembrane region" description="Helical" evidence="2">
    <location>
        <begin position="902"/>
        <end position="924"/>
    </location>
</feature>
<gene>
    <name evidence="3" type="ORF">G7Y89_g14003</name>
</gene>
<organism evidence="3 4">
    <name type="scientific">Cudoniella acicularis</name>
    <dbReference type="NCBI Taxonomy" id="354080"/>
    <lineage>
        <taxon>Eukaryota</taxon>
        <taxon>Fungi</taxon>
        <taxon>Dikarya</taxon>
        <taxon>Ascomycota</taxon>
        <taxon>Pezizomycotina</taxon>
        <taxon>Leotiomycetes</taxon>
        <taxon>Helotiales</taxon>
        <taxon>Tricladiaceae</taxon>
        <taxon>Cudoniella</taxon>
    </lineage>
</organism>
<dbReference type="Gene3D" id="2.60.120.10">
    <property type="entry name" value="Jelly Rolls"/>
    <property type="match status" value="1"/>
</dbReference>
<dbReference type="InterPro" id="IPR011051">
    <property type="entry name" value="RmlC_Cupin_sf"/>
</dbReference>
<dbReference type="PANTHER" id="PTHR36169">
    <property type="entry name" value="ETHANOLAMINE UTILIZATION PROTEIN EUTQ"/>
    <property type="match status" value="1"/>
</dbReference>
<keyword evidence="2" id="KW-0472">Membrane</keyword>
<reference evidence="3 4" key="1">
    <citation type="submission" date="2020-03" db="EMBL/GenBank/DDBJ databases">
        <title>Draft Genome Sequence of Cudoniella acicularis.</title>
        <authorList>
            <person name="Buettner E."/>
            <person name="Kellner H."/>
        </authorList>
    </citation>
    <scope>NUCLEOTIDE SEQUENCE [LARGE SCALE GENOMIC DNA]</scope>
    <source>
        <strain evidence="3 4">DSM 108380</strain>
    </source>
</reference>
<evidence type="ECO:0000256" key="1">
    <source>
        <dbReference type="SAM" id="MobiDB-lite"/>
    </source>
</evidence>